<dbReference type="EMBL" id="LSDG01000043">
    <property type="protein sequence ID" value="KXB65364.1"/>
    <property type="molecule type" value="Genomic_DNA"/>
</dbReference>
<reference evidence="3" key="1">
    <citation type="submission" date="2016-01" db="EMBL/GenBank/DDBJ databases">
        <authorList>
            <person name="Mitreva M."/>
            <person name="Pepin K.H."/>
            <person name="Mihindukulasuriya K.A."/>
            <person name="Fulton R."/>
            <person name="Fronick C."/>
            <person name="O'Laughlin M."/>
            <person name="Miner T."/>
            <person name="Herter B."/>
            <person name="Rosa B.A."/>
            <person name="Cordes M."/>
            <person name="Tomlinson C."/>
            <person name="Wollam A."/>
            <person name="Palsikar V.B."/>
            <person name="Mardis E.R."/>
            <person name="Wilson R.K."/>
        </authorList>
    </citation>
    <scope>NUCLEOTIDE SEQUENCE [LARGE SCALE GENOMIC DNA]</scope>
    <source>
        <strain evidence="3">DNF00729</strain>
    </source>
</reference>
<gene>
    <name evidence="2" type="ORF">HMPREF1863_01460</name>
</gene>
<name>A0A134ACB7_9FIRM</name>
<dbReference type="Pfam" id="PF01243">
    <property type="entry name" value="PNPOx_N"/>
    <property type="match status" value="1"/>
</dbReference>
<evidence type="ECO:0000259" key="1">
    <source>
        <dbReference type="Pfam" id="PF01243"/>
    </source>
</evidence>
<organism evidence="2 3">
    <name type="scientific">Aedoeadaptatus coxii</name>
    <dbReference type="NCBI Taxonomy" id="755172"/>
    <lineage>
        <taxon>Bacteria</taxon>
        <taxon>Bacillati</taxon>
        <taxon>Bacillota</taxon>
        <taxon>Tissierellia</taxon>
        <taxon>Tissierellales</taxon>
        <taxon>Peptoniphilaceae</taxon>
        <taxon>Aedoeadaptatus</taxon>
    </lineage>
</organism>
<dbReference type="STRING" id="755172.HMPREF1863_01460"/>
<dbReference type="AlphaFoldDB" id="A0A134ACB7"/>
<comment type="caution">
    <text evidence="2">The sequence shown here is derived from an EMBL/GenBank/DDBJ whole genome shotgun (WGS) entry which is preliminary data.</text>
</comment>
<dbReference type="RefSeq" id="WP_068368945.1">
    <property type="nucleotide sequence ID" value="NZ_KQ960181.1"/>
</dbReference>
<evidence type="ECO:0000313" key="3">
    <source>
        <dbReference type="Proteomes" id="UP000070442"/>
    </source>
</evidence>
<sequence length="132" mass="15203">MMKVLEFLQKAKVFYAATTDGECGRVRPIGFVMDYEGKLAFYTDTRKEMYKQLSDHPKMEICAIDEKMNTLRLKGEAKFITSKESKRAALEALPMLKKVGYTEDDDVFEIYTIDNATVSLKTMMGKELEIEF</sequence>
<keyword evidence="3" id="KW-1185">Reference proteome</keyword>
<proteinExistence type="predicted"/>
<dbReference type="InterPro" id="IPR012349">
    <property type="entry name" value="Split_barrel_FMN-bd"/>
</dbReference>
<dbReference type="Proteomes" id="UP000070442">
    <property type="component" value="Unassembled WGS sequence"/>
</dbReference>
<accession>A0A134ACB7</accession>
<dbReference type="InterPro" id="IPR011576">
    <property type="entry name" value="Pyridox_Oxase_N"/>
</dbReference>
<protein>
    <submittedName>
        <fullName evidence="2">Pyridoxamine 5'-phosphate oxidase family protein</fullName>
    </submittedName>
</protein>
<evidence type="ECO:0000313" key="2">
    <source>
        <dbReference type="EMBL" id="KXB65364.1"/>
    </source>
</evidence>
<dbReference type="Gene3D" id="2.30.110.10">
    <property type="entry name" value="Electron Transport, Fmn-binding Protein, Chain A"/>
    <property type="match status" value="1"/>
</dbReference>
<dbReference type="SUPFAM" id="SSF50475">
    <property type="entry name" value="FMN-binding split barrel"/>
    <property type="match status" value="1"/>
</dbReference>
<dbReference type="PATRIC" id="fig|755172.3.peg.1421"/>
<feature type="domain" description="Pyridoxamine 5'-phosphate oxidase N-terminal" evidence="1">
    <location>
        <begin position="3"/>
        <end position="89"/>
    </location>
</feature>